<keyword evidence="4" id="KW-1185">Reference proteome</keyword>
<dbReference type="GO" id="GO:0005524">
    <property type="term" value="F:ATP binding"/>
    <property type="evidence" value="ECO:0007669"/>
    <property type="project" value="UniProtKB-UniRule"/>
</dbReference>
<evidence type="ECO:0000259" key="2">
    <source>
        <dbReference type="PROSITE" id="PS50011"/>
    </source>
</evidence>
<dbReference type="PROSITE" id="PS50011">
    <property type="entry name" value="PROTEIN_KINASE_DOM"/>
    <property type="match status" value="1"/>
</dbReference>
<feature type="binding site" evidence="1">
    <location>
        <position position="58"/>
    </location>
    <ligand>
        <name>ATP</name>
        <dbReference type="ChEBI" id="CHEBI:30616"/>
    </ligand>
</feature>
<dbReference type="GO" id="GO:0004674">
    <property type="term" value="F:protein serine/threonine kinase activity"/>
    <property type="evidence" value="ECO:0007669"/>
    <property type="project" value="TreeGrafter"/>
</dbReference>
<evidence type="ECO:0000256" key="1">
    <source>
        <dbReference type="PROSITE-ProRule" id="PRU10141"/>
    </source>
</evidence>
<dbReference type="SUPFAM" id="SSF56112">
    <property type="entry name" value="Protein kinase-like (PK-like)"/>
    <property type="match status" value="1"/>
</dbReference>
<dbReference type="EMBL" id="WTPW01001420">
    <property type="protein sequence ID" value="KAF0436915.1"/>
    <property type="molecule type" value="Genomic_DNA"/>
</dbReference>
<protein>
    <submittedName>
        <fullName evidence="3">Kinase-like protein</fullName>
    </submittedName>
</protein>
<comment type="caution">
    <text evidence="3">The sequence shown here is derived from an EMBL/GenBank/DDBJ whole genome shotgun (WGS) entry which is preliminary data.</text>
</comment>
<dbReference type="InterPro" id="IPR000719">
    <property type="entry name" value="Prot_kinase_dom"/>
</dbReference>
<sequence length="377" mass="42823">MSSSSVQTKYSEWLEKEQNKGKIIFYYYSRFDNVKVIGKGGFGLISSADYNGKKVALKTPNTKEATREFVNELKQLRAIEDHPNINQFYGITTDPKTENLILHPKNILLNNGDFLIADFGLARKANDSLVTSLITPHGSPAYVDPQCYAQPGDEKSDVYSLGIIFWELTSGTAPFENAINSIAICVQILQGYQYDTILGTPHNFAELYKKCWDYDPQKRPTTNKIFGTIDKISEETVVEKFITNSNQKLIPILTRNSAPNLFPVVSTVQTLNEPSLKNPKQTSPDNAIEPKIQGLIRYEVENHQQSLKINLDDVDALKPRGLTYFKQKNYKKSLDTRALQVPARVLLKHSTHTHAWHYVLIRHMPALAEPYLRLYLN</sequence>
<dbReference type="Proteomes" id="UP000439903">
    <property type="component" value="Unassembled WGS sequence"/>
</dbReference>
<dbReference type="AlphaFoldDB" id="A0A8H3XA84"/>
<proteinExistence type="predicted"/>
<keyword evidence="1" id="KW-0547">Nucleotide-binding</keyword>
<organism evidence="3 4">
    <name type="scientific">Gigaspora margarita</name>
    <dbReference type="NCBI Taxonomy" id="4874"/>
    <lineage>
        <taxon>Eukaryota</taxon>
        <taxon>Fungi</taxon>
        <taxon>Fungi incertae sedis</taxon>
        <taxon>Mucoromycota</taxon>
        <taxon>Glomeromycotina</taxon>
        <taxon>Glomeromycetes</taxon>
        <taxon>Diversisporales</taxon>
        <taxon>Gigasporaceae</taxon>
        <taxon>Gigaspora</taxon>
    </lineage>
</organism>
<reference evidence="3 4" key="1">
    <citation type="journal article" date="2019" name="Environ. Microbiol.">
        <title>At the nexus of three kingdoms: the genome of the mycorrhizal fungus Gigaspora margarita provides insights into plant, endobacterial and fungal interactions.</title>
        <authorList>
            <person name="Venice F."/>
            <person name="Ghignone S."/>
            <person name="Salvioli di Fossalunga A."/>
            <person name="Amselem J."/>
            <person name="Novero M."/>
            <person name="Xianan X."/>
            <person name="Sedzielewska Toro K."/>
            <person name="Morin E."/>
            <person name="Lipzen A."/>
            <person name="Grigoriev I.V."/>
            <person name="Henrissat B."/>
            <person name="Martin F.M."/>
            <person name="Bonfante P."/>
        </authorList>
    </citation>
    <scope>NUCLEOTIDE SEQUENCE [LARGE SCALE GENOMIC DNA]</scope>
    <source>
        <strain evidence="3 4">BEG34</strain>
    </source>
</reference>
<dbReference type="InterPro" id="IPR017441">
    <property type="entry name" value="Protein_kinase_ATP_BS"/>
</dbReference>
<dbReference type="InterPro" id="IPR051681">
    <property type="entry name" value="Ser/Thr_Kinases-Pseudokinases"/>
</dbReference>
<keyword evidence="1" id="KW-0067">ATP-binding</keyword>
<dbReference type="PROSITE" id="PS00107">
    <property type="entry name" value="PROTEIN_KINASE_ATP"/>
    <property type="match status" value="1"/>
</dbReference>
<dbReference type="PANTHER" id="PTHR44329">
    <property type="entry name" value="SERINE/THREONINE-PROTEIN KINASE TNNI3K-RELATED"/>
    <property type="match status" value="1"/>
</dbReference>
<gene>
    <name evidence="3" type="ORF">F8M41_004578</name>
</gene>
<evidence type="ECO:0000313" key="3">
    <source>
        <dbReference type="EMBL" id="KAF0436915.1"/>
    </source>
</evidence>
<dbReference type="InterPro" id="IPR001245">
    <property type="entry name" value="Ser-Thr/Tyr_kinase_cat_dom"/>
</dbReference>
<keyword evidence="3" id="KW-0808">Transferase</keyword>
<feature type="domain" description="Protein kinase" evidence="2">
    <location>
        <begin position="1"/>
        <end position="242"/>
    </location>
</feature>
<dbReference type="Pfam" id="PF00069">
    <property type="entry name" value="Pkinase"/>
    <property type="match status" value="1"/>
</dbReference>
<accession>A0A8H3XA84</accession>
<dbReference type="Gene3D" id="1.10.510.10">
    <property type="entry name" value="Transferase(Phosphotransferase) domain 1"/>
    <property type="match status" value="1"/>
</dbReference>
<evidence type="ECO:0000313" key="4">
    <source>
        <dbReference type="Proteomes" id="UP000439903"/>
    </source>
</evidence>
<dbReference type="InterPro" id="IPR011009">
    <property type="entry name" value="Kinase-like_dom_sf"/>
</dbReference>
<keyword evidence="3" id="KW-0418">Kinase</keyword>
<dbReference type="Gene3D" id="3.30.200.20">
    <property type="entry name" value="Phosphorylase Kinase, domain 1"/>
    <property type="match status" value="1"/>
</dbReference>
<dbReference type="OrthoDB" id="6718656at2759"/>
<dbReference type="Pfam" id="PF07714">
    <property type="entry name" value="PK_Tyr_Ser-Thr"/>
    <property type="match status" value="1"/>
</dbReference>
<name>A0A8H3XA84_GIGMA</name>